<dbReference type="InterPro" id="IPR008279">
    <property type="entry name" value="PEP-util_enz_mobile_dom"/>
</dbReference>
<dbReference type="AlphaFoldDB" id="A0A2H4VQ93"/>
<sequence length="939" mass="107125">MILWAMIIMADKGSYVIDLKEKDLSIEKIGGKARNLSKMSFAGFNIPPAFIVSVDAYDSFIKKELEGEISEILDSIDFEMEDSISHGCLSIRNIIKSEELPSDLFLEINNNIMNLPDGYYAVRSSAVAEDLEDASFAGQLDSFLNIKKENILEKIIDCWASYWNDRAVKYRHDSSIGHLDTELTSAGIAVLVQKMVNADISGVTFTANPVNGRNEVVIESTWGLGEAIASGIVTPDIFVLNREGKLIEKNIKTKKKGYFLINGENTLTTIDKADRDESSLNNIILKELLETGIELEEFFGVPQDIEWAIECEDRELNNDRELKNDEKSDNDKTKKPTIYILQSRPVTTLTDDAENDDILWTRAYGDEYWADATTPLFYDVMGKMLTDYVNHEGARIMGYKEITDSKLLKLHKSRVYFNSWVLEKAFSYYPKFARSKELLNYFPLKDQERISEYPSILHKTLLSQILVAIRDPDGMMHRTDKAYREWAHGFMKKCRSFDETDLEALDDVELLSLYNDIETAGIKHYQLIRYGMVSHSIATNLMIKNWLVEWLEDNDGTLYAGLISGLDDNKTVEMNIHFSDLAKTLRETPNLSLKIGSIDGISSLDESEINEIISSDSSFEKEFDQFINDYGHRSNTREIMYPRWGEDKAYVLEVIKLLSSSDLDLRKKELESRDNRSKTGKEVLSRIKKQRWGIFKAKLFGMVLNLAQTYLTFRENQRFYLDHLLFRQRLMLLEMGRRLSLREIIDDRDDVFFLYESELFAFFDINPSSLEKSLKAELNEIELNENTVSGMKGKKLKDKILKRKKEFYRYKSSLPPKFIKNGIEFDDTVTEYNQNAVYGAAASPGTFVGVARVVESIEELSQLEDNEILITSNTDPAWTAVFSKVGGLITETGGILSHGAVISREYRIPAVTAVKGATKIFKTGEMLIVNGNDGVVYKK</sequence>
<gene>
    <name evidence="3" type="ORF">BK009_05775</name>
</gene>
<dbReference type="Gene3D" id="3.30.470.20">
    <property type="entry name" value="ATP-grasp fold, B domain"/>
    <property type="match status" value="1"/>
</dbReference>
<dbReference type="Gene3D" id="3.30.1490.20">
    <property type="entry name" value="ATP-grasp fold, A domain"/>
    <property type="match status" value="1"/>
</dbReference>
<evidence type="ECO:0000313" key="4">
    <source>
        <dbReference type="Proteomes" id="UP000232631"/>
    </source>
</evidence>
<dbReference type="Proteomes" id="UP000232631">
    <property type="component" value="Chromosome"/>
</dbReference>
<protein>
    <submittedName>
        <fullName evidence="3">Phosphoenolpyruvate protein kinase</fullName>
    </submittedName>
</protein>
<dbReference type="GO" id="GO:0016301">
    <property type="term" value="F:kinase activity"/>
    <property type="evidence" value="ECO:0007669"/>
    <property type="project" value="UniProtKB-KW"/>
</dbReference>
<dbReference type="KEGG" id="msub:BK009_05775"/>
<dbReference type="Pfam" id="PF01326">
    <property type="entry name" value="PPDK_N"/>
    <property type="match status" value="1"/>
</dbReference>
<organism evidence="3 4">
    <name type="scientific">Methanobacterium subterraneum</name>
    <dbReference type="NCBI Taxonomy" id="59277"/>
    <lineage>
        <taxon>Archaea</taxon>
        <taxon>Methanobacteriati</taxon>
        <taxon>Methanobacteriota</taxon>
        <taxon>Methanomada group</taxon>
        <taxon>Methanobacteria</taxon>
        <taxon>Methanobacteriales</taxon>
        <taxon>Methanobacteriaceae</taxon>
        <taxon>Methanobacterium</taxon>
    </lineage>
</organism>
<dbReference type="Pfam" id="PF00391">
    <property type="entry name" value="PEP-utilizers"/>
    <property type="match status" value="1"/>
</dbReference>
<reference evidence="3 4" key="1">
    <citation type="submission" date="2016-10" db="EMBL/GenBank/DDBJ databases">
        <title>Comparative genomics between deep and shallow subseafloor isolates.</title>
        <authorList>
            <person name="Ishii S."/>
            <person name="Miller J.R."/>
            <person name="Sutton G."/>
            <person name="Suzuki S."/>
            <person name="Methe B."/>
            <person name="Inagaki F."/>
            <person name="Imachi H."/>
        </authorList>
    </citation>
    <scope>NUCLEOTIDE SEQUENCE [LARGE SCALE GENOMIC DNA]</scope>
    <source>
        <strain evidence="3 4">A8p</strain>
    </source>
</reference>
<evidence type="ECO:0000259" key="2">
    <source>
        <dbReference type="Pfam" id="PF01326"/>
    </source>
</evidence>
<keyword evidence="3" id="KW-0670">Pyruvate</keyword>
<evidence type="ECO:0000313" key="3">
    <source>
        <dbReference type="EMBL" id="AUB60232.1"/>
    </source>
</evidence>
<name>A0A2H4VQ93_9EURY</name>
<dbReference type="InterPro" id="IPR051549">
    <property type="entry name" value="PEP_Utilizing_Enz"/>
</dbReference>
<dbReference type="InterPro" id="IPR036637">
    <property type="entry name" value="Phosphohistidine_dom_sf"/>
</dbReference>
<dbReference type="InterPro" id="IPR002192">
    <property type="entry name" value="PPDK_AMP/ATP-bd"/>
</dbReference>
<dbReference type="InterPro" id="IPR013815">
    <property type="entry name" value="ATP_grasp_subdomain_1"/>
</dbReference>
<dbReference type="Gene3D" id="3.50.30.10">
    <property type="entry name" value="Phosphohistidine domain"/>
    <property type="match status" value="1"/>
</dbReference>
<keyword evidence="4" id="KW-1185">Reference proteome</keyword>
<dbReference type="PANTHER" id="PTHR43615:SF1">
    <property type="entry name" value="PPDK_N DOMAIN-CONTAINING PROTEIN"/>
    <property type="match status" value="1"/>
</dbReference>
<dbReference type="GO" id="GO:0005524">
    <property type="term" value="F:ATP binding"/>
    <property type="evidence" value="ECO:0007669"/>
    <property type="project" value="InterPro"/>
</dbReference>
<accession>A0A2H4VQ93</accession>
<evidence type="ECO:0000259" key="1">
    <source>
        <dbReference type="Pfam" id="PF00391"/>
    </source>
</evidence>
<dbReference type="SUPFAM" id="SSF52009">
    <property type="entry name" value="Phosphohistidine domain"/>
    <property type="match status" value="1"/>
</dbReference>
<dbReference type="EMBL" id="CP017768">
    <property type="protein sequence ID" value="AUB60232.1"/>
    <property type="molecule type" value="Genomic_DNA"/>
</dbReference>
<keyword evidence="3" id="KW-0418">Kinase</keyword>
<proteinExistence type="predicted"/>
<dbReference type="SUPFAM" id="SSF56059">
    <property type="entry name" value="Glutathione synthetase ATP-binding domain-like"/>
    <property type="match status" value="1"/>
</dbReference>
<feature type="domain" description="Pyruvate phosphate dikinase AMP/ATP-binding" evidence="2">
    <location>
        <begin position="27"/>
        <end position="355"/>
    </location>
</feature>
<feature type="domain" description="PEP-utilising enzyme mobile" evidence="1">
    <location>
        <begin position="864"/>
        <end position="934"/>
    </location>
</feature>
<dbReference type="PANTHER" id="PTHR43615">
    <property type="entry name" value="PHOSPHOENOLPYRUVATE SYNTHASE-RELATED"/>
    <property type="match status" value="1"/>
</dbReference>
<keyword evidence="3" id="KW-0808">Transferase</keyword>